<dbReference type="GO" id="GO:0016787">
    <property type="term" value="F:hydrolase activity"/>
    <property type="evidence" value="ECO:0007669"/>
    <property type="project" value="InterPro"/>
</dbReference>
<evidence type="ECO:0000259" key="1">
    <source>
        <dbReference type="Pfam" id="PF00149"/>
    </source>
</evidence>
<dbReference type="EMBL" id="LT629772">
    <property type="protein sequence ID" value="SDS79119.1"/>
    <property type="molecule type" value="Genomic_DNA"/>
</dbReference>
<feature type="domain" description="Phosphodiester glycosidase" evidence="2">
    <location>
        <begin position="240"/>
        <end position="396"/>
    </location>
</feature>
<dbReference type="PANTHER" id="PTHR40446:SF2">
    <property type="entry name" value="N-ACETYLGLUCOSAMINE-1-PHOSPHODIESTER ALPHA-N-ACETYLGLUCOSAMINIDASE"/>
    <property type="match status" value="1"/>
</dbReference>
<sequence length="1132" mass="117460">MTQPSSRRPAARRLTIALLALTVLGTGWLQAPAARADPATADARELPGLDRADSVYRQQRQTSIAPGLDLTSFQRLQPGGWVTGHVMTADLSTPSLSLDVADGGTVSGSNATVGDFATADSRVVAAVNGDYYDMNASDAPIGTDISSAGLRTAGSTARESLTLAGGKAAIRQLMSGASFRVGDSSTDVGSVNSPTFAADSVGLFTSVWGSYPISRLFPADEPVRVVRIKDGAVTAVSDDRSTIGTAEPVPQGTSVLVGRGAGAARLADLTVGRRVDLTVKASADVDLAVGGSQRLLTDGKPTDEDQVTAGRTAVGVSKDGSRLWVVSIDGRQGDSHGMTIQELAALMADLGAWNALNLDGGGSTTLVARPAGGTEPTLIDRPSDGGQRKVSNALVFRSTASSGACGGVTARPALQPAAGLPADGADQLLIGLSRTVTGSRVDGDLAARAGGGRFGVTGPELRTVDLDHHRTTDDLVVRGRSTGTTAVSYTADGDRVRVPLTVHGRPERLESSSQVLSIPSADATGSLTLTAVDGDGYRVPVENSDVTVDAGDGITVDQDGLSGFLVTPTGSDLVSTTITFAAAGRKITVPVTVGYHESQLADFANAGSWTFAADRATGSVAATDGPDGKPGLGLDFDFSTTTATRGGYAVPAEPIAVPGQPQALALWIKSTGKGEWPRLMINKGDGTVTNLDPEQGASNPIMTWNGWQQVRFPVPAGTPYPISLTKIRFMETRSDASYTDKVAIADLTAQVPLDAEQPEQTWPQDGSVITNGTTEHSRQRIAVMSDTQFVARDPDSPIVAAGRRTLREIVAAKPDLLVIDGDFVDEGSPADLQLAKKILTEEVGDTIPYVYVPGNHEIMGGSIDNFTDVFGPAATHRDLAGTKIITLDSSSGNLHPGGSTEQLQMLRDQLEQAADDPSITGVLVFNHHPVDDPLPDKASRLGDRYEAAALARQLAAFTAESGKAIAQVNGHVGIFSTDAAGGVTRTTNGNSGKSPSGSAAQGGFTGWTMLGLDPAEGRIGRAPRPGARLDWLRIETKARVDELTLTAPATLRRGQTGTVTAEITQDTDRTVPVGWPVSAQWSGRQVRIGDQHGPAVIAFDPDSGKVTALRRGTATLSVLVNGVRRSATITVA</sequence>
<proteinExistence type="predicted"/>
<dbReference type="Pfam" id="PF00149">
    <property type="entry name" value="Metallophos"/>
    <property type="match status" value="1"/>
</dbReference>
<reference evidence="3 4" key="1">
    <citation type="submission" date="2016-10" db="EMBL/GenBank/DDBJ databases">
        <authorList>
            <person name="de Groot N.N."/>
        </authorList>
    </citation>
    <scope>NUCLEOTIDE SEQUENCE [LARGE SCALE GENOMIC DNA]</scope>
    <source>
        <strain evidence="3 4">DSM 21800</strain>
    </source>
</reference>
<feature type="domain" description="Calcineurin-like phosphoesterase" evidence="1">
    <location>
        <begin position="780"/>
        <end position="971"/>
    </location>
</feature>
<evidence type="ECO:0000259" key="2">
    <source>
        <dbReference type="Pfam" id="PF09992"/>
    </source>
</evidence>
<accession>A0A1H1V4E9</accession>
<organism evidence="3 4">
    <name type="scientific">Microlunatus soli</name>
    <dbReference type="NCBI Taxonomy" id="630515"/>
    <lineage>
        <taxon>Bacteria</taxon>
        <taxon>Bacillati</taxon>
        <taxon>Actinomycetota</taxon>
        <taxon>Actinomycetes</taxon>
        <taxon>Propionibacteriales</taxon>
        <taxon>Propionibacteriaceae</taxon>
        <taxon>Microlunatus</taxon>
    </lineage>
</organism>
<name>A0A1H1V4E9_9ACTN</name>
<dbReference type="Pfam" id="PF09992">
    <property type="entry name" value="NAGPA"/>
    <property type="match status" value="1"/>
</dbReference>
<gene>
    <name evidence="3" type="ORF">SAMN04489812_3044</name>
</gene>
<dbReference type="RefSeq" id="WP_091526094.1">
    <property type="nucleotide sequence ID" value="NZ_LT629772.1"/>
</dbReference>
<dbReference type="Gene3D" id="3.60.21.10">
    <property type="match status" value="1"/>
</dbReference>
<dbReference type="OrthoDB" id="9809781at2"/>
<evidence type="ECO:0000313" key="4">
    <source>
        <dbReference type="Proteomes" id="UP000199103"/>
    </source>
</evidence>
<dbReference type="SUPFAM" id="SSF56300">
    <property type="entry name" value="Metallo-dependent phosphatases"/>
    <property type="match status" value="1"/>
</dbReference>
<dbReference type="InterPro" id="IPR029052">
    <property type="entry name" value="Metallo-depent_PP-like"/>
</dbReference>
<dbReference type="Proteomes" id="UP000199103">
    <property type="component" value="Chromosome I"/>
</dbReference>
<dbReference type="InterPro" id="IPR018711">
    <property type="entry name" value="NAGPA"/>
</dbReference>
<dbReference type="STRING" id="630515.SAMN04489812_3044"/>
<protein>
    <submittedName>
        <fullName evidence="3">Calcineurin-like phosphoesterase</fullName>
    </submittedName>
</protein>
<dbReference type="AlphaFoldDB" id="A0A1H1V4E9"/>
<keyword evidence="4" id="KW-1185">Reference proteome</keyword>
<dbReference type="InterPro" id="IPR004843">
    <property type="entry name" value="Calcineurin-like_PHP"/>
</dbReference>
<dbReference type="PANTHER" id="PTHR40446">
    <property type="entry name" value="N-ACETYLGLUCOSAMINE-1-PHOSPHODIESTER ALPHA-N-ACETYLGLUCOSAMINIDASE"/>
    <property type="match status" value="1"/>
</dbReference>
<evidence type="ECO:0000313" key="3">
    <source>
        <dbReference type="EMBL" id="SDS79119.1"/>
    </source>
</evidence>